<feature type="transmembrane region" description="Helical" evidence="10">
    <location>
        <begin position="264"/>
        <end position="287"/>
    </location>
</feature>
<dbReference type="EMBL" id="CAJPDR010000029">
    <property type="protein sequence ID" value="CAF9908560.1"/>
    <property type="molecule type" value="Genomic_DNA"/>
</dbReference>
<comment type="caution">
    <text evidence="13">The sequence shown here is derived from an EMBL/GenBank/DDBJ whole genome shotgun (WGS) entry which is preliminary data.</text>
</comment>
<evidence type="ECO:0000256" key="8">
    <source>
        <dbReference type="ARBA" id="ARBA00023136"/>
    </source>
</evidence>
<keyword evidence="5 11" id="KW-0732">Signal</keyword>
<evidence type="ECO:0000256" key="2">
    <source>
        <dbReference type="ARBA" id="ARBA00008203"/>
    </source>
</evidence>
<protein>
    <recommendedName>
        <fullName evidence="3">Protein BIG1</fullName>
    </recommendedName>
</protein>
<evidence type="ECO:0000313" key="14">
    <source>
        <dbReference type="Proteomes" id="UP000664203"/>
    </source>
</evidence>
<name>A0A8H3I5X4_9LECA</name>
<gene>
    <name evidence="13" type="ORF">ALECFALPRED_004675</name>
</gene>
<evidence type="ECO:0000256" key="4">
    <source>
        <dbReference type="ARBA" id="ARBA00022692"/>
    </source>
</evidence>
<comment type="subcellular location">
    <subcellularLocation>
        <location evidence="1">Endoplasmic reticulum membrane</location>
        <topology evidence="1">Single-pass type I membrane protein</topology>
    </subcellularLocation>
</comment>
<evidence type="ECO:0000256" key="10">
    <source>
        <dbReference type="SAM" id="Phobius"/>
    </source>
</evidence>
<evidence type="ECO:0000256" key="1">
    <source>
        <dbReference type="ARBA" id="ARBA00004115"/>
    </source>
</evidence>
<dbReference type="InterPro" id="IPR037654">
    <property type="entry name" value="Big1"/>
</dbReference>
<keyword evidence="9" id="KW-0961">Cell wall biogenesis/degradation</keyword>
<evidence type="ECO:0000256" key="6">
    <source>
        <dbReference type="ARBA" id="ARBA00022824"/>
    </source>
</evidence>
<keyword evidence="14" id="KW-1185">Reference proteome</keyword>
<feature type="chain" id="PRO_5034188279" description="Protein BIG1" evidence="11">
    <location>
        <begin position="19"/>
        <end position="314"/>
    </location>
</feature>
<dbReference type="GO" id="GO:0071555">
    <property type="term" value="P:cell wall organization"/>
    <property type="evidence" value="ECO:0007669"/>
    <property type="project" value="UniProtKB-KW"/>
</dbReference>
<evidence type="ECO:0000259" key="12">
    <source>
        <dbReference type="Pfam" id="PF20520"/>
    </source>
</evidence>
<proteinExistence type="inferred from homology"/>
<evidence type="ECO:0000256" key="5">
    <source>
        <dbReference type="ARBA" id="ARBA00022729"/>
    </source>
</evidence>
<dbReference type="Proteomes" id="UP000664203">
    <property type="component" value="Unassembled WGS sequence"/>
</dbReference>
<comment type="similarity">
    <text evidence="2">Belongs to the BIG1 family.</text>
</comment>
<keyword evidence="8 10" id="KW-0472">Membrane</keyword>
<dbReference type="AlphaFoldDB" id="A0A8H3I5X4"/>
<evidence type="ECO:0000256" key="11">
    <source>
        <dbReference type="SAM" id="SignalP"/>
    </source>
</evidence>
<dbReference type="GO" id="GO:0009272">
    <property type="term" value="P:fungal-type cell wall biogenesis"/>
    <property type="evidence" value="ECO:0007669"/>
    <property type="project" value="TreeGrafter"/>
</dbReference>
<dbReference type="OrthoDB" id="9985059at2759"/>
<dbReference type="GO" id="GO:0006078">
    <property type="term" value="P:(1-&gt;6)-beta-D-glucan biosynthetic process"/>
    <property type="evidence" value="ECO:0007669"/>
    <property type="project" value="TreeGrafter"/>
</dbReference>
<keyword evidence="6" id="KW-0256">Endoplasmic reticulum</keyword>
<feature type="domain" description="V-type proton ATPase subunit S1/VOA1 transmembrane" evidence="12">
    <location>
        <begin position="263"/>
        <end position="302"/>
    </location>
</feature>
<sequence>MLSTTIGALALSIALVNAFKDTSPFFLFSTSELLASSPDLTSAASLSKVIVPELEACTSDTYVVVSQPGVNAIDYQDRASPYLRMKMLGDDKSIRSSLAVSEVMGELSGNDLSKVIQEKCGARHLRVDASTGSFTIFEDTKPRVINLDFPALPSGNGRSEKLIENGAERPLLYACSMWKLNRSDAFLASVLDLLSPNILTVIYTTTPPNAAHQPASAESESYEMDAQFQAPVHMDLKRDFSNHNRVSDGNITLPDGPLFERYQYLSPGLFMGLLVSFILISILYVGINGVASLQVSYAAFDKEMGPSAQKKQSQ</sequence>
<feature type="signal peptide" evidence="11">
    <location>
        <begin position="1"/>
        <end position="18"/>
    </location>
</feature>
<evidence type="ECO:0000256" key="7">
    <source>
        <dbReference type="ARBA" id="ARBA00022989"/>
    </source>
</evidence>
<evidence type="ECO:0000256" key="9">
    <source>
        <dbReference type="ARBA" id="ARBA00023316"/>
    </source>
</evidence>
<dbReference type="PANTHER" id="PTHR28285">
    <property type="entry name" value="PROTEIN BIG1"/>
    <property type="match status" value="1"/>
</dbReference>
<reference evidence="13" key="1">
    <citation type="submission" date="2021-03" db="EMBL/GenBank/DDBJ databases">
        <authorList>
            <person name="Tagirdzhanova G."/>
        </authorList>
    </citation>
    <scope>NUCLEOTIDE SEQUENCE</scope>
</reference>
<dbReference type="Pfam" id="PF20520">
    <property type="entry name" value="Ac45-VOA1_TM"/>
    <property type="match status" value="1"/>
</dbReference>
<organism evidence="13 14">
    <name type="scientific">Alectoria fallacina</name>
    <dbReference type="NCBI Taxonomy" id="1903189"/>
    <lineage>
        <taxon>Eukaryota</taxon>
        <taxon>Fungi</taxon>
        <taxon>Dikarya</taxon>
        <taxon>Ascomycota</taxon>
        <taxon>Pezizomycotina</taxon>
        <taxon>Lecanoromycetes</taxon>
        <taxon>OSLEUM clade</taxon>
        <taxon>Lecanoromycetidae</taxon>
        <taxon>Lecanorales</taxon>
        <taxon>Lecanorineae</taxon>
        <taxon>Parmeliaceae</taxon>
        <taxon>Alectoria</taxon>
    </lineage>
</organism>
<dbReference type="PANTHER" id="PTHR28285:SF1">
    <property type="entry name" value="PROTEIN BIG1"/>
    <property type="match status" value="1"/>
</dbReference>
<accession>A0A8H3I5X4</accession>
<evidence type="ECO:0000313" key="13">
    <source>
        <dbReference type="EMBL" id="CAF9908560.1"/>
    </source>
</evidence>
<keyword evidence="7 10" id="KW-1133">Transmembrane helix</keyword>
<keyword evidence="4 10" id="KW-0812">Transmembrane</keyword>
<evidence type="ECO:0000256" key="3">
    <source>
        <dbReference type="ARBA" id="ARBA00022089"/>
    </source>
</evidence>
<dbReference type="GO" id="GO:0005789">
    <property type="term" value="C:endoplasmic reticulum membrane"/>
    <property type="evidence" value="ECO:0007669"/>
    <property type="project" value="UniProtKB-SubCell"/>
</dbReference>
<dbReference type="InterPro" id="IPR046756">
    <property type="entry name" value="VAS1/VOA1_TM"/>
</dbReference>